<feature type="non-terminal residue" evidence="2">
    <location>
        <position position="1"/>
    </location>
</feature>
<keyword evidence="3" id="KW-1185">Reference proteome</keyword>
<comment type="caution">
    <text evidence="2">The sequence shown here is derived from an EMBL/GenBank/DDBJ whole genome shotgun (WGS) entry which is preliminary data.</text>
</comment>
<reference evidence="2" key="1">
    <citation type="submission" date="2018-05" db="EMBL/GenBank/DDBJ databases">
        <title>Draft genome of Mucuna pruriens seed.</title>
        <authorList>
            <person name="Nnadi N.E."/>
            <person name="Vos R."/>
            <person name="Hasami M.H."/>
            <person name="Devisetty U.K."/>
            <person name="Aguiy J.C."/>
        </authorList>
    </citation>
    <scope>NUCLEOTIDE SEQUENCE [LARGE SCALE GENOMIC DNA]</scope>
    <source>
        <strain evidence="2">JCA_2017</strain>
    </source>
</reference>
<dbReference type="EMBL" id="QJKJ01016824">
    <property type="protein sequence ID" value="RDX60502.1"/>
    <property type="molecule type" value="Genomic_DNA"/>
</dbReference>
<proteinExistence type="predicted"/>
<evidence type="ECO:0000256" key="1">
    <source>
        <dbReference type="SAM" id="MobiDB-lite"/>
    </source>
</evidence>
<evidence type="ECO:0000313" key="2">
    <source>
        <dbReference type="EMBL" id="RDX60502.1"/>
    </source>
</evidence>
<protein>
    <submittedName>
        <fullName evidence="2">Uncharacterized protein</fullName>
    </submittedName>
</protein>
<organism evidence="2 3">
    <name type="scientific">Mucuna pruriens</name>
    <name type="common">Velvet bean</name>
    <name type="synonym">Dolichos pruriens</name>
    <dbReference type="NCBI Taxonomy" id="157652"/>
    <lineage>
        <taxon>Eukaryota</taxon>
        <taxon>Viridiplantae</taxon>
        <taxon>Streptophyta</taxon>
        <taxon>Embryophyta</taxon>
        <taxon>Tracheophyta</taxon>
        <taxon>Spermatophyta</taxon>
        <taxon>Magnoliopsida</taxon>
        <taxon>eudicotyledons</taxon>
        <taxon>Gunneridae</taxon>
        <taxon>Pentapetalae</taxon>
        <taxon>rosids</taxon>
        <taxon>fabids</taxon>
        <taxon>Fabales</taxon>
        <taxon>Fabaceae</taxon>
        <taxon>Papilionoideae</taxon>
        <taxon>50 kb inversion clade</taxon>
        <taxon>NPAAA clade</taxon>
        <taxon>indigoferoid/millettioid clade</taxon>
        <taxon>Phaseoleae</taxon>
        <taxon>Mucuna</taxon>
    </lineage>
</organism>
<dbReference type="Proteomes" id="UP000257109">
    <property type="component" value="Unassembled WGS sequence"/>
</dbReference>
<gene>
    <name evidence="2" type="ORF">CR513_61352</name>
</gene>
<name>A0A371E385_MUCPR</name>
<dbReference type="AlphaFoldDB" id="A0A371E385"/>
<feature type="region of interest" description="Disordered" evidence="1">
    <location>
        <begin position="1"/>
        <end position="25"/>
    </location>
</feature>
<accession>A0A371E385</accession>
<evidence type="ECO:0000313" key="3">
    <source>
        <dbReference type="Proteomes" id="UP000257109"/>
    </source>
</evidence>
<sequence>MTYLESARSNNVYASSDDEIPTQRHHHIKADKVESRKCLFEPLEITSSKVILVEWIDLDPRLGTPKRLALIEEVKNFRLGKTIEQNTKLNSRLT</sequence>